<accession>A0A127A3C3</accession>
<dbReference type="Gene3D" id="2.60.40.1180">
    <property type="entry name" value="Golgi alpha-mannosidase II"/>
    <property type="match status" value="1"/>
</dbReference>
<dbReference type="SUPFAM" id="SSF51445">
    <property type="entry name" value="(Trans)glycosidases"/>
    <property type="match status" value="1"/>
</dbReference>
<evidence type="ECO:0000259" key="9">
    <source>
        <dbReference type="Pfam" id="PF02449"/>
    </source>
</evidence>
<dbReference type="Proteomes" id="UP000070134">
    <property type="component" value="Chromosome"/>
</dbReference>
<dbReference type="Pfam" id="PF08532">
    <property type="entry name" value="Glyco_hydro_42M"/>
    <property type="match status" value="1"/>
</dbReference>
<reference evidence="12 13" key="1">
    <citation type="submission" date="2016-02" db="EMBL/GenBank/DDBJ databases">
        <title>Complete genome of Sinomonas atrocyanea KCTC 3377.</title>
        <authorList>
            <person name="Kim K.M."/>
        </authorList>
    </citation>
    <scope>NUCLEOTIDE SEQUENCE [LARGE SCALE GENOMIC DNA]</scope>
    <source>
        <strain evidence="12 13">KCTC 3377</strain>
    </source>
</reference>
<dbReference type="InterPro" id="IPR013780">
    <property type="entry name" value="Glyco_hydro_b"/>
</dbReference>
<dbReference type="PIRSF" id="PIRSF001084">
    <property type="entry name" value="B-galactosidase"/>
    <property type="match status" value="1"/>
</dbReference>
<feature type="domain" description="Beta-galactosidase C-terminal" evidence="11">
    <location>
        <begin position="622"/>
        <end position="676"/>
    </location>
</feature>
<comment type="similarity">
    <text evidence="2 6">Belongs to the glycosyl hydrolase 42 family.</text>
</comment>
<feature type="active site" description="Nucleophile" evidence="7">
    <location>
        <position position="317"/>
    </location>
</feature>
<dbReference type="GO" id="GO:0004565">
    <property type="term" value="F:beta-galactosidase activity"/>
    <property type="evidence" value="ECO:0007669"/>
    <property type="project" value="UniProtKB-EC"/>
</dbReference>
<dbReference type="PATRIC" id="fig|37927.3.peg.3393"/>
<protein>
    <recommendedName>
        <fullName evidence="3 6">Beta-galactosidase</fullName>
        <shortName evidence="6">Beta-gal</shortName>
        <ecNumber evidence="3 6">3.2.1.23</ecNumber>
    </recommendedName>
</protein>
<feature type="domain" description="Beta-galactosidase trimerisation" evidence="10">
    <location>
        <begin position="405"/>
        <end position="610"/>
    </location>
</feature>
<evidence type="ECO:0000256" key="3">
    <source>
        <dbReference type="ARBA" id="ARBA00012756"/>
    </source>
</evidence>
<keyword evidence="5 6" id="KW-0326">Glycosidase</keyword>
<dbReference type="PANTHER" id="PTHR36447:SF1">
    <property type="entry name" value="BETA-GALACTOSIDASE GANA"/>
    <property type="match status" value="1"/>
</dbReference>
<organism evidence="12 13">
    <name type="scientific">Sinomonas atrocyanea</name>
    <dbReference type="NCBI Taxonomy" id="37927"/>
    <lineage>
        <taxon>Bacteria</taxon>
        <taxon>Bacillati</taxon>
        <taxon>Actinomycetota</taxon>
        <taxon>Actinomycetes</taxon>
        <taxon>Micrococcales</taxon>
        <taxon>Micrococcaceae</taxon>
        <taxon>Sinomonas</taxon>
    </lineage>
</organism>
<dbReference type="EMBL" id="CP014518">
    <property type="protein sequence ID" value="AMM33968.1"/>
    <property type="molecule type" value="Genomic_DNA"/>
</dbReference>
<comment type="catalytic activity">
    <reaction evidence="1 6">
        <text>Hydrolysis of terminal non-reducing beta-D-galactose residues in beta-D-galactosides.</text>
        <dbReference type="EC" id="3.2.1.23"/>
    </reaction>
</comment>
<dbReference type="Pfam" id="PF08533">
    <property type="entry name" value="Glyco_hydro_42C"/>
    <property type="match status" value="1"/>
</dbReference>
<feature type="domain" description="Glycoside hydrolase family 42 N-terminal" evidence="9">
    <location>
        <begin position="22"/>
        <end position="394"/>
    </location>
</feature>
<feature type="binding site" evidence="8">
    <location>
        <position position="325"/>
    </location>
    <ligand>
        <name>substrate</name>
    </ligand>
</feature>
<dbReference type="STRING" id="37927.SA2016_3305"/>
<dbReference type="Pfam" id="PF02449">
    <property type="entry name" value="Glyco_hydro_42"/>
    <property type="match status" value="1"/>
</dbReference>
<evidence type="ECO:0000313" key="12">
    <source>
        <dbReference type="EMBL" id="AMM33968.1"/>
    </source>
</evidence>
<dbReference type="GO" id="GO:0009341">
    <property type="term" value="C:beta-galactosidase complex"/>
    <property type="evidence" value="ECO:0007669"/>
    <property type="project" value="InterPro"/>
</dbReference>
<dbReference type="Gene3D" id="3.40.50.880">
    <property type="match status" value="1"/>
</dbReference>
<name>A0A127A3C3_9MICC</name>
<keyword evidence="4 6" id="KW-0378">Hydrolase</keyword>
<dbReference type="InterPro" id="IPR029062">
    <property type="entry name" value="Class_I_gatase-like"/>
</dbReference>
<dbReference type="InterPro" id="IPR013529">
    <property type="entry name" value="Glyco_hydro_42_N"/>
</dbReference>
<gene>
    <name evidence="12" type="ORF">SA2016_3305</name>
</gene>
<dbReference type="KEGG" id="satk:SA2016_3305"/>
<dbReference type="AlphaFoldDB" id="A0A127A3C3"/>
<evidence type="ECO:0000256" key="2">
    <source>
        <dbReference type="ARBA" id="ARBA00005940"/>
    </source>
</evidence>
<keyword evidence="13" id="KW-1185">Reference proteome</keyword>
<feature type="binding site" evidence="8">
    <location>
        <position position="119"/>
    </location>
    <ligand>
        <name>substrate</name>
    </ligand>
</feature>
<feature type="binding site" evidence="8">
    <location>
        <position position="157"/>
    </location>
    <ligand>
        <name>substrate</name>
    </ligand>
</feature>
<evidence type="ECO:0000256" key="7">
    <source>
        <dbReference type="PIRSR" id="PIRSR001084-1"/>
    </source>
</evidence>
<sequence length="681" mass="74374">MDMTDLTRRLGDGTPRIAFGADYNPEQWPEEVWDRDVELMREAGVNLVSLGIFSWALLEPEEGRYEFGWLDRVMDLLHANGIAVDLANASASPPPWFTVKYPDSAPVGADGVRQTHGSRQAFAACSPDYRRAAAALTTAIAERYSDHPAVAMWHVHNEYGCHNQPDYGPHAERGFRAWLERRYGTLEALNDAWGTAFWSQHYYDWAEVMPPRRSGTWVNPTHQLDFARFSSDSLLECFEAEAAIIRAHSDKPVTTNFMGTNMGLAAPIDYWRWSASMDVVSNDHYLIAEDLRNYQDLALTADLTRGWAGGRPWLLMEHSTSAVNWQPRNIAKAPGEMLRNSFQHLARGADGIMFFQWRASRAGAEKYHSGMVPHAGTDTKVWREVVELGHALSAVSEVAGSRVAADAALVFDTDARWGAELDSHPSIEAQPVRELREWHDALYRRGITADVRQSTDDLSAYPLVVAPMLYLVTEAGAANLRRYVEGGGTLVLTYFSGIVDECDRIIMDPVAGGGYPGAFRELLGVEIEEFFPLHAGETVGLGSGRGHRWSELGRATGADVLARFEEGPTAGSPAVTRNAAGAGHAYYVATSPDAEALATFLPRVLEDAGLGPAAHGAPGQDLEVVTRVSEGAAWLFAINHSEREATVPASGTELLSGTPVGGELTVPPGAVAVVRLEDAHA</sequence>
<dbReference type="GO" id="GO:0006012">
    <property type="term" value="P:galactose metabolic process"/>
    <property type="evidence" value="ECO:0007669"/>
    <property type="project" value="InterPro"/>
</dbReference>
<dbReference type="PANTHER" id="PTHR36447">
    <property type="entry name" value="BETA-GALACTOSIDASE GANA"/>
    <property type="match status" value="1"/>
</dbReference>
<dbReference type="InterPro" id="IPR017853">
    <property type="entry name" value="GH"/>
</dbReference>
<evidence type="ECO:0000256" key="8">
    <source>
        <dbReference type="PIRSR" id="PIRSR001084-2"/>
    </source>
</evidence>
<dbReference type="SUPFAM" id="SSF52317">
    <property type="entry name" value="Class I glutamine amidotransferase-like"/>
    <property type="match status" value="1"/>
</dbReference>
<proteinExistence type="inferred from homology"/>
<evidence type="ECO:0000256" key="6">
    <source>
        <dbReference type="PIRNR" id="PIRNR001084"/>
    </source>
</evidence>
<dbReference type="EC" id="3.2.1.23" evidence="3 6"/>
<evidence type="ECO:0000256" key="4">
    <source>
        <dbReference type="ARBA" id="ARBA00022801"/>
    </source>
</evidence>
<feature type="active site" description="Proton donor" evidence="7">
    <location>
        <position position="158"/>
    </location>
</feature>
<evidence type="ECO:0000259" key="10">
    <source>
        <dbReference type="Pfam" id="PF08532"/>
    </source>
</evidence>
<dbReference type="InterPro" id="IPR003476">
    <property type="entry name" value="Glyco_hydro_42"/>
</dbReference>
<dbReference type="InterPro" id="IPR013738">
    <property type="entry name" value="Beta_galactosidase_Trimer"/>
</dbReference>
<dbReference type="Gene3D" id="3.20.20.80">
    <property type="entry name" value="Glycosidases"/>
    <property type="match status" value="1"/>
</dbReference>
<evidence type="ECO:0000259" key="11">
    <source>
        <dbReference type="Pfam" id="PF08533"/>
    </source>
</evidence>
<evidence type="ECO:0000313" key="13">
    <source>
        <dbReference type="Proteomes" id="UP000070134"/>
    </source>
</evidence>
<evidence type="ECO:0000256" key="5">
    <source>
        <dbReference type="ARBA" id="ARBA00023295"/>
    </source>
</evidence>
<dbReference type="InterPro" id="IPR013739">
    <property type="entry name" value="Beta_galactosidase_C"/>
</dbReference>
<dbReference type="CDD" id="cd03143">
    <property type="entry name" value="A4_beta-galactosidase_middle_domain"/>
    <property type="match status" value="1"/>
</dbReference>
<evidence type="ECO:0000256" key="1">
    <source>
        <dbReference type="ARBA" id="ARBA00001412"/>
    </source>
</evidence>